<evidence type="ECO:0000313" key="13">
    <source>
        <dbReference type="EMBL" id="MBS3647266.1"/>
    </source>
</evidence>
<evidence type="ECO:0000256" key="7">
    <source>
        <dbReference type="ARBA" id="ARBA00022903"/>
    </source>
</evidence>
<dbReference type="EMBL" id="JAGWCR010000001">
    <property type="protein sequence ID" value="MBS3647266.1"/>
    <property type="molecule type" value="Genomic_DNA"/>
</dbReference>
<comment type="subcellular location">
    <subcellularLocation>
        <location evidence="11">Cell inner membrane</location>
        <topology evidence="11">Multi-pass membrane protein</topology>
    </subcellularLocation>
    <subcellularLocation>
        <location evidence="1">Cell membrane</location>
        <topology evidence="1">Multi-pass membrane protein</topology>
    </subcellularLocation>
</comment>
<gene>
    <name evidence="13" type="ORF">KEU06_01320</name>
</gene>
<evidence type="ECO:0000256" key="1">
    <source>
        <dbReference type="ARBA" id="ARBA00004651"/>
    </source>
</evidence>
<feature type="transmembrane region" description="Helical" evidence="11">
    <location>
        <begin position="150"/>
        <end position="169"/>
    </location>
</feature>
<feature type="transmembrane region" description="Helical" evidence="11">
    <location>
        <begin position="236"/>
        <end position="254"/>
    </location>
</feature>
<dbReference type="PANTHER" id="PTHR30413">
    <property type="entry name" value="INNER MEMBRANE TRANSPORT PERMEASE"/>
    <property type="match status" value="1"/>
</dbReference>
<dbReference type="Proteomes" id="UP000680348">
    <property type="component" value="Unassembled WGS sequence"/>
</dbReference>
<keyword evidence="6 11" id="KW-0812">Transmembrane</keyword>
<name>A0A942DVA3_9HYPH</name>
<feature type="transmembrane region" description="Helical" evidence="11">
    <location>
        <begin position="181"/>
        <end position="202"/>
    </location>
</feature>
<dbReference type="RefSeq" id="WP_188252823.1">
    <property type="nucleotide sequence ID" value="NZ_JABVCF010000001.1"/>
</dbReference>
<sequence>MQHIQAFTLRAQLGVMGRVIIAVIIRELKTRVGRNRIGLFWIVMEPVLFTLAVVLVRMFLGRNSPFGESAALFMVSGLLVVRAFTSMAGQLLNAISANKALLTYPPVKPIDLVLGRATLEMGIALFVWAAFFALANVFIEHKVLYHPERVVAAFLLPMWLAFCVGYFNAVMSNPFLMWSKVWSILRLPLLLCSGVFYVPILMPPAIQNILAWNPVLHCVEMLRTAIYLTYEPLLSVNYVIWLGAILLLLATALERTYRHILLNR</sequence>
<keyword evidence="10 11" id="KW-0472">Membrane</keyword>
<dbReference type="GO" id="GO:0015774">
    <property type="term" value="P:polysaccharide transport"/>
    <property type="evidence" value="ECO:0007669"/>
    <property type="project" value="UniProtKB-KW"/>
</dbReference>
<feature type="domain" description="ABC transmembrane type-2" evidence="12">
    <location>
        <begin position="37"/>
        <end position="257"/>
    </location>
</feature>
<evidence type="ECO:0000256" key="6">
    <source>
        <dbReference type="ARBA" id="ARBA00022692"/>
    </source>
</evidence>
<comment type="similarity">
    <text evidence="2 11">Belongs to the ABC-2 integral membrane protein family.</text>
</comment>
<dbReference type="InterPro" id="IPR013525">
    <property type="entry name" value="ABC2_TM"/>
</dbReference>
<keyword evidence="5" id="KW-0762">Sugar transport</keyword>
<evidence type="ECO:0000256" key="9">
    <source>
        <dbReference type="ARBA" id="ARBA00023047"/>
    </source>
</evidence>
<evidence type="ECO:0000256" key="4">
    <source>
        <dbReference type="ARBA" id="ARBA00022475"/>
    </source>
</evidence>
<evidence type="ECO:0000256" key="5">
    <source>
        <dbReference type="ARBA" id="ARBA00022597"/>
    </source>
</evidence>
<dbReference type="Pfam" id="PF01061">
    <property type="entry name" value="ABC2_membrane"/>
    <property type="match status" value="1"/>
</dbReference>
<accession>A0A942DVA3</accession>
<evidence type="ECO:0000256" key="11">
    <source>
        <dbReference type="RuleBase" id="RU361157"/>
    </source>
</evidence>
<keyword evidence="7" id="KW-0972">Capsule biogenesis/degradation</keyword>
<feature type="transmembrane region" description="Helical" evidence="11">
    <location>
        <begin position="117"/>
        <end position="138"/>
    </location>
</feature>
<keyword evidence="14" id="KW-1185">Reference proteome</keyword>
<keyword evidence="4 11" id="KW-1003">Cell membrane</keyword>
<feature type="transmembrane region" description="Helical" evidence="11">
    <location>
        <begin position="37"/>
        <end position="60"/>
    </location>
</feature>
<organism evidence="13 14">
    <name type="scientific">Pseudaminobacter soli</name>
    <name type="common">ex Zhang et al. 2022</name>
    <dbReference type="NCBI Taxonomy" id="2831468"/>
    <lineage>
        <taxon>Bacteria</taxon>
        <taxon>Pseudomonadati</taxon>
        <taxon>Pseudomonadota</taxon>
        <taxon>Alphaproteobacteria</taxon>
        <taxon>Hyphomicrobiales</taxon>
        <taxon>Phyllobacteriaceae</taxon>
        <taxon>Pseudaminobacter</taxon>
    </lineage>
</organism>
<proteinExistence type="inferred from homology"/>
<keyword evidence="9" id="KW-0625">Polysaccharide transport</keyword>
<evidence type="ECO:0000313" key="14">
    <source>
        <dbReference type="Proteomes" id="UP000680348"/>
    </source>
</evidence>
<dbReference type="PANTHER" id="PTHR30413:SF10">
    <property type="entry name" value="CAPSULE POLYSACCHARIDE EXPORT INNER-MEMBRANE PROTEIN CTRC"/>
    <property type="match status" value="1"/>
</dbReference>
<dbReference type="InterPro" id="IPR047817">
    <property type="entry name" value="ABC2_TM_bact-type"/>
</dbReference>
<keyword evidence="3 11" id="KW-0813">Transport</keyword>
<evidence type="ECO:0000256" key="8">
    <source>
        <dbReference type="ARBA" id="ARBA00022989"/>
    </source>
</evidence>
<comment type="caution">
    <text evidence="13">The sequence shown here is derived from an EMBL/GenBank/DDBJ whole genome shotgun (WGS) entry which is preliminary data.</text>
</comment>
<feature type="transmembrane region" description="Helical" evidence="11">
    <location>
        <begin position="72"/>
        <end position="97"/>
    </location>
</feature>
<dbReference type="AlphaFoldDB" id="A0A942DVA3"/>
<evidence type="ECO:0000256" key="10">
    <source>
        <dbReference type="ARBA" id="ARBA00023136"/>
    </source>
</evidence>
<keyword evidence="8 11" id="KW-1133">Transmembrane helix</keyword>
<evidence type="ECO:0000259" key="12">
    <source>
        <dbReference type="PROSITE" id="PS51012"/>
    </source>
</evidence>
<dbReference type="GO" id="GO:0043190">
    <property type="term" value="C:ATP-binding cassette (ABC) transporter complex"/>
    <property type="evidence" value="ECO:0007669"/>
    <property type="project" value="InterPro"/>
</dbReference>
<dbReference type="GO" id="GO:0140359">
    <property type="term" value="F:ABC-type transporter activity"/>
    <property type="evidence" value="ECO:0007669"/>
    <property type="project" value="InterPro"/>
</dbReference>
<evidence type="ECO:0000256" key="3">
    <source>
        <dbReference type="ARBA" id="ARBA00022448"/>
    </source>
</evidence>
<dbReference type="InterPro" id="IPR000412">
    <property type="entry name" value="ABC_2_transport"/>
</dbReference>
<dbReference type="PRINTS" id="PR00164">
    <property type="entry name" value="ABC2TRNSPORT"/>
</dbReference>
<evidence type="ECO:0000256" key="2">
    <source>
        <dbReference type="ARBA" id="ARBA00007783"/>
    </source>
</evidence>
<dbReference type="PROSITE" id="PS51012">
    <property type="entry name" value="ABC_TM2"/>
    <property type="match status" value="1"/>
</dbReference>
<protein>
    <recommendedName>
        <fullName evidence="11">Transport permease protein</fullName>
    </recommendedName>
</protein>
<reference evidence="13" key="1">
    <citation type="submission" date="2021-04" db="EMBL/GenBank/DDBJ databases">
        <title>Pseudaminobacter soli sp. nov., isolated from paddy soil contaminated by heavy metals.</title>
        <authorList>
            <person name="Zhang K."/>
        </authorList>
    </citation>
    <scope>NUCLEOTIDE SEQUENCE</scope>
    <source>
        <strain evidence="13">19-2017</strain>
    </source>
</reference>
<dbReference type="GO" id="GO:0015920">
    <property type="term" value="P:lipopolysaccharide transport"/>
    <property type="evidence" value="ECO:0007669"/>
    <property type="project" value="TreeGrafter"/>
</dbReference>